<evidence type="ECO:0000256" key="1">
    <source>
        <dbReference type="ARBA" id="ARBA00008950"/>
    </source>
</evidence>
<proteinExistence type="inferred from homology"/>
<dbReference type="InterPro" id="IPR029052">
    <property type="entry name" value="Metallo-depent_PP-like"/>
</dbReference>
<organism evidence="3 4">
    <name type="scientific">Nitrolancea hollandica Lb</name>
    <dbReference type="NCBI Taxonomy" id="1129897"/>
    <lineage>
        <taxon>Bacteria</taxon>
        <taxon>Pseudomonadati</taxon>
        <taxon>Thermomicrobiota</taxon>
        <taxon>Thermomicrobia</taxon>
        <taxon>Sphaerobacterales</taxon>
        <taxon>Sphaerobacterineae</taxon>
        <taxon>Sphaerobacteraceae</taxon>
        <taxon>Nitrolancea</taxon>
    </lineage>
</organism>
<keyword evidence="4" id="KW-1185">Reference proteome</keyword>
<name>I4EF32_9BACT</name>
<comment type="caution">
    <text evidence="3">The sequence shown here is derived from an EMBL/GenBank/DDBJ whole genome shotgun (WGS) entry which is preliminary data.</text>
</comment>
<feature type="domain" description="Calcineurin-like phosphoesterase" evidence="2">
    <location>
        <begin position="6"/>
        <end position="207"/>
    </location>
</feature>
<evidence type="ECO:0000313" key="3">
    <source>
        <dbReference type="EMBL" id="CCF83294.1"/>
    </source>
</evidence>
<dbReference type="Pfam" id="PF12850">
    <property type="entry name" value="Metallophos_2"/>
    <property type="match status" value="1"/>
</dbReference>
<sequence length="256" mass="27648">MEEVTMRIAVISDTHGNLLALDAVLAELDAEPVDEIVMAGDFAFGGPFPAECIERVRERNLRAVRGNTDEFIVEVATAGARPAREVEAGQRHGPRQIEIDRWAVERLTGDQIEYLAGLPLQVTIPDRESGPLAIVHATPWSTHPPVGADAPETVVRRMLDTSGGRALGYGHIHVQYQRRIDGRLLAAVGSVGLPFDGDQRAAYAVFTSTGDGWNVEFRRVPFDVDAAIEQVLRSGVPNAEGFAATLRSASPPRPAG</sequence>
<dbReference type="InterPro" id="IPR050126">
    <property type="entry name" value="Ap4A_hydrolase"/>
</dbReference>
<dbReference type="GO" id="GO:0016791">
    <property type="term" value="F:phosphatase activity"/>
    <property type="evidence" value="ECO:0007669"/>
    <property type="project" value="TreeGrafter"/>
</dbReference>
<protein>
    <submittedName>
        <fullName evidence="3">Metallophosphoesterase</fullName>
    </submittedName>
</protein>
<dbReference type="EMBL" id="CAGS01000133">
    <property type="protein sequence ID" value="CCF83294.1"/>
    <property type="molecule type" value="Genomic_DNA"/>
</dbReference>
<comment type="similarity">
    <text evidence="1">Belongs to the metallophosphoesterase superfamily. YfcE family.</text>
</comment>
<dbReference type="SUPFAM" id="SSF56300">
    <property type="entry name" value="Metallo-dependent phosphatases"/>
    <property type="match status" value="1"/>
</dbReference>
<accession>I4EF32</accession>
<dbReference type="Proteomes" id="UP000004221">
    <property type="component" value="Unassembled WGS sequence"/>
</dbReference>
<dbReference type="PANTHER" id="PTHR42850">
    <property type="entry name" value="METALLOPHOSPHOESTERASE"/>
    <property type="match status" value="1"/>
</dbReference>
<dbReference type="AlphaFoldDB" id="I4EF32"/>
<dbReference type="PIRSF" id="PIRSF000883">
    <property type="entry name" value="Pesterase_MJ0912"/>
    <property type="match status" value="1"/>
</dbReference>
<evidence type="ECO:0000313" key="4">
    <source>
        <dbReference type="Proteomes" id="UP000004221"/>
    </source>
</evidence>
<reference evidence="3 4" key="1">
    <citation type="journal article" date="2012" name="ISME J.">
        <title>Nitrification expanded: discovery, physiology and genomics of a nitrite-oxidizing bacterium from the phylum Chloroflexi.</title>
        <authorList>
            <person name="Sorokin D.Y."/>
            <person name="Lucker S."/>
            <person name="Vejmelkova D."/>
            <person name="Kostrikina N.A."/>
            <person name="Kleerebezem R."/>
            <person name="Rijpstra W.I."/>
            <person name="Damste J.S."/>
            <person name="Le Paslier D."/>
            <person name="Muyzer G."/>
            <person name="Wagner M."/>
            <person name="van Loosdrecht M.C."/>
            <person name="Daims H."/>
        </authorList>
    </citation>
    <scope>NUCLEOTIDE SEQUENCE [LARGE SCALE GENOMIC DNA]</scope>
    <source>
        <strain evidence="4">none</strain>
    </source>
</reference>
<dbReference type="PANTHER" id="PTHR42850:SF2">
    <property type="entry name" value="BLL5683 PROTEIN"/>
    <property type="match status" value="1"/>
</dbReference>
<dbReference type="GO" id="GO:0005737">
    <property type="term" value="C:cytoplasm"/>
    <property type="evidence" value="ECO:0007669"/>
    <property type="project" value="TreeGrafter"/>
</dbReference>
<evidence type="ECO:0000259" key="2">
    <source>
        <dbReference type="Pfam" id="PF12850"/>
    </source>
</evidence>
<dbReference type="InterPro" id="IPR011152">
    <property type="entry name" value="Pesterase_MJ0912"/>
</dbReference>
<gene>
    <name evidence="3" type="ORF">NITHO_2180008</name>
</gene>
<dbReference type="InterPro" id="IPR024654">
    <property type="entry name" value="Calcineurin-like_PHP_lpxH"/>
</dbReference>
<dbReference type="Gene3D" id="3.60.21.10">
    <property type="match status" value="1"/>
</dbReference>